<protein>
    <recommendedName>
        <fullName evidence="2">CRAL-TRIO domain-containing protein</fullName>
    </recommendedName>
</protein>
<dbReference type="InterPro" id="IPR051026">
    <property type="entry name" value="PI/PC_transfer"/>
</dbReference>
<dbReference type="EnsemblProtists" id="EOD39677">
    <property type="protein sequence ID" value="EOD39677"/>
    <property type="gene ID" value="EMIHUDRAFT_200260"/>
</dbReference>
<dbReference type="GeneID" id="17284948"/>
<dbReference type="Pfam" id="PF00650">
    <property type="entry name" value="CRAL_TRIO"/>
    <property type="match status" value="1"/>
</dbReference>
<dbReference type="SUPFAM" id="SSF46938">
    <property type="entry name" value="CRAL/TRIO N-terminal domain"/>
    <property type="match status" value="1"/>
</dbReference>
<dbReference type="eggNOG" id="KOG1471">
    <property type="taxonomic scope" value="Eukaryota"/>
</dbReference>
<reference evidence="4" key="1">
    <citation type="journal article" date="2013" name="Nature">
        <title>Pan genome of the phytoplankton Emiliania underpins its global distribution.</title>
        <authorList>
            <person name="Read B.A."/>
            <person name="Kegel J."/>
            <person name="Klute M.J."/>
            <person name="Kuo A."/>
            <person name="Lefebvre S.C."/>
            <person name="Maumus F."/>
            <person name="Mayer C."/>
            <person name="Miller J."/>
            <person name="Monier A."/>
            <person name="Salamov A."/>
            <person name="Young J."/>
            <person name="Aguilar M."/>
            <person name="Claverie J.M."/>
            <person name="Frickenhaus S."/>
            <person name="Gonzalez K."/>
            <person name="Herman E.K."/>
            <person name="Lin Y.C."/>
            <person name="Napier J."/>
            <person name="Ogata H."/>
            <person name="Sarno A.F."/>
            <person name="Shmutz J."/>
            <person name="Schroeder D."/>
            <person name="de Vargas C."/>
            <person name="Verret F."/>
            <person name="von Dassow P."/>
            <person name="Valentin K."/>
            <person name="Van de Peer Y."/>
            <person name="Wheeler G."/>
            <person name="Dacks J.B."/>
            <person name="Delwiche C.F."/>
            <person name="Dyhrman S.T."/>
            <person name="Glockner G."/>
            <person name="John U."/>
            <person name="Richards T."/>
            <person name="Worden A.Z."/>
            <person name="Zhang X."/>
            <person name="Grigoriev I.V."/>
            <person name="Allen A.E."/>
            <person name="Bidle K."/>
            <person name="Borodovsky M."/>
            <person name="Bowler C."/>
            <person name="Brownlee C."/>
            <person name="Cock J.M."/>
            <person name="Elias M."/>
            <person name="Gladyshev V.N."/>
            <person name="Groth M."/>
            <person name="Guda C."/>
            <person name="Hadaegh A."/>
            <person name="Iglesias-Rodriguez M.D."/>
            <person name="Jenkins J."/>
            <person name="Jones B.M."/>
            <person name="Lawson T."/>
            <person name="Leese F."/>
            <person name="Lindquist E."/>
            <person name="Lobanov A."/>
            <person name="Lomsadze A."/>
            <person name="Malik S.B."/>
            <person name="Marsh M.E."/>
            <person name="Mackinder L."/>
            <person name="Mock T."/>
            <person name="Mueller-Roeber B."/>
            <person name="Pagarete A."/>
            <person name="Parker M."/>
            <person name="Probert I."/>
            <person name="Quesneville H."/>
            <person name="Raines C."/>
            <person name="Rensing S.A."/>
            <person name="Riano-Pachon D.M."/>
            <person name="Richier S."/>
            <person name="Rokitta S."/>
            <person name="Shiraiwa Y."/>
            <person name="Soanes D.M."/>
            <person name="van der Giezen M."/>
            <person name="Wahlund T.M."/>
            <person name="Williams B."/>
            <person name="Wilson W."/>
            <person name="Wolfe G."/>
            <person name="Wurch L.L."/>
        </authorList>
    </citation>
    <scope>NUCLEOTIDE SEQUENCE</scope>
</reference>
<evidence type="ECO:0000313" key="3">
    <source>
        <dbReference type="EnsemblProtists" id="EOD39677"/>
    </source>
</evidence>
<sequence length="553" mass="61389">MPTNERKSFFRPFTRSKTSIKSASNLLTTTRLEFRAVFRADGVATDPFSTYTEQALHDALQLAIPAGTRGSLTPSVDSRGQPAALVRVVATDSRALYELRAMVVSGDFMRELTRQLRANVKEVRRSQRVESMRTGAPTSLPDDDRDLDKLDDDSANGSAPGVTEMTMMDDDDNIWERIRLMLPWEEKSEKDRRNEVKRELNSCIQQRTEMRDRLAEIEAKCTELTEQLATMSKSTEEPAAEVSDSSASSDAGDPVGPVAANHVALEELTPEQLEMVKDLSAAYLAAGGELDEYGDIFILRFLVDRDWKYEKAKKKAEATAAWRARSGVNGFRKQIAGGLAYHEIPNIKELFTSVAVANCHSRTRSGDLLTFIDYGSLDVTKFFKMLDNTQYFDINNFILEYASYHADKLTKETGILFMVIDAGGIGLGHVSLRMFIRFKPIMPLADLYYPELLGGARVLNAAWALHQGWKLVKPLLSKQIQDMVGILDAKHTQGALLKVADPEAVPDYLGGECATIPRPAVNEYPRAGMDGVDADAICPGKKLGAYMRRTLAP</sequence>
<dbReference type="SUPFAM" id="SSF52087">
    <property type="entry name" value="CRAL/TRIO domain"/>
    <property type="match status" value="1"/>
</dbReference>
<dbReference type="Gene3D" id="3.40.525.10">
    <property type="entry name" value="CRAL-TRIO lipid binding domain"/>
    <property type="match status" value="1"/>
</dbReference>
<keyword evidence="4" id="KW-1185">Reference proteome</keyword>
<dbReference type="AlphaFoldDB" id="A0A0D3KV92"/>
<feature type="region of interest" description="Disordered" evidence="1">
    <location>
        <begin position="123"/>
        <end position="166"/>
    </location>
</feature>
<reference evidence="3" key="2">
    <citation type="submission" date="2024-10" db="UniProtKB">
        <authorList>
            <consortium name="EnsemblProtists"/>
        </authorList>
    </citation>
    <scope>IDENTIFICATION</scope>
</reference>
<dbReference type="PROSITE" id="PS50191">
    <property type="entry name" value="CRAL_TRIO"/>
    <property type="match status" value="1"/>
</dbReference>
<evidence type="ECO:0000259" key="2">
    <source>
        <dbReference type="PROSITE" id="PS50191"/>
    </source>
</evidence>
<organism evidence="3 4">
    <name type="scientific">Emiliania huxleyi (strain CCMP1516)</name>
    <dbReference type="NCBI Taxonomy" id="280463"/>
    <lineage>
        <taxon>Eukaryota</taxon>
        <taxon>Haptista</taxon>
        <taxon>Haptophyta</taxon>
        <taxon>Prymnesiophyceae</taxon>
        <taxon>Isochrysidales</taxon>
        <taxon>Noelaerhabdaceae</taxon>
        <taxon>Emiliania</taxon>
    </lineage>
</organism>
<dbReference type="RefSeq" id="XP_005792106.1">
    <property type="nucleotide sequence ID" value="XM_005792049.1"/>
</dbReference>
<feature type="compositionally biased region" description="Acidic residues" evidence="1">
    <location>
        <begin position="141"/>
        <end position="154"/>
    </location>
</feature>
<accession>A0A0D3KV92</accession>
<dbReference type="InterPro" id="IPR001251">
    <property type="entry name" value="CRAL-TRIO_dom"/>
</dbReference>
<evidence type="ECO:0000313" key="4">
    <source>
        <dbReference type="Proteomes" id="UP000013827"/>
    </source>
</evidence>
<proteinExistence type="predicted"/>
<evidence type="ECO:0000256" key="1">
    <source>
        <dbReference type="SAM" id="MobiDB-lite"/>
    </source>
</evidence>
<dbReference type="HOGENOM" id="CLU_492988_0_0_1"/>
<name>A0A0D3KV92_EMIH1</name>
<dbReference type="Proteomes" id="UP000013827">
    <property type="component" value="Unassembled WGS sequence"/>
</dbReference>
<feature type="compositionally biased region" description="Low complexity" evidence="1">
    <location>
        <begin position="240"/>
        <end position="256"/>
    </location>
</feature>
<dbReference type="InterPro" id="IPR036865">
    <property type="entry name" value="CRAL-TRIO_dom_sf"/>
</dbReference>
<dbReference type="CDD" id="cd00170">
    <property type="entry name" value="SEC14"/>
    <property type="match status" value="1"/>
</dbReference>
<feature type="region of interest" description="Disordered" evidence="1">
    <location>
        <begin position="228"/>
        <end position="257"/>
    </location>
</feature>
<dbReference type="InterPro" id="IPR036273">
    <property type="entry name" value="CRAL/TRIO_N_dom_sf"/>
</dbReference>
<dbReference type="KEGG" id="ehx:EMIHUDRAFT_200260"/>
<dbReference type="PaxDb" id="2903-EOD39677"/>
<dbReference type="PANTHER" id="PTHR45657">
    <property type="entry name" value="CRAL-TRIO DOMAIN-CONTAINING PROTEIN YKL091C-RELATED"/>
    <property type="match status" value="1"/>
</dbReference>
<feature type="domain" description="CRAL-TRIO" evidence="2">
    <location>
        <begin position="347"/>
        <end position="517"/>
    </location>
</feature>
<dbReference type="PANTHER" id="PTHR45657:SF1">
    <property type="entry name" value="CRAL-TRIO DOMAIN-CONTAINING PROTEIN YKL091C-RELATED"/>
    <property type="match status" value="1"/>
</dbReference>